<dbReference type="InterPro" id="IPR004345">
    <property type="entry name" value="TB2_DP1_HVA22"/>
</dbReference>
<gene>
    <name evidence="2" type="ORF">MEUPH1_LOCUS7972</name>
</gene>
<accession>A0AAV0W6X8</accession>
<evidence type="ECO:0000313" key="3">
    <source>
        <dbReference type="Proteomes" id="UP001160148"/>
    </source>
</evidence>
<organism evidence="2 3">
    <name type="scientific">Macrosiphum euphorbiae</name>
    <name type="common">potato aphid</name>
    <dbReference type="NCBI Taxonomy" id="13131"/>
    <lineage>
        <taxon>Eukaryota</taxon>
        <taxon>Metazoa</taxon>
        <taxon>Ecdysozoa</taxon>
        <taxon>Arthropoda</taxon>
        <taxon>Hexapoda</taxon>
        <taxon>Insecta</taxon>
        <taxon>Pterygota</taxon>
        <taxon>Neoptera</taxon>
        <taxon>Paraneoptera</taxon>
        <taxon>Hemiptera</taxon>
        <taxon>Sternorrhyncha</taxon>
        <taxon>Aphidomorpha</taxon>
        <taxon>Aphidoidea</taxon>
        <taxon>Aphididae</taxon>
        <taxon>Macrosiphini</taxon>
        <taxon>Macrosiphum</taxon>
    </lineage>
</organism>
<dbReference type="Proteomes" id="UP001160148">
    <property type="component" value="Unassembled WGS sequence"/>
</dbReference>
<feature type="transmembrane region" description="Helical" evidence="1">
    <location>
        <begin position="41"/>
        <end position="59"/>
    </location>
</feature>
<sequence length="211" mass="24341">MVRANQVKLVMEIIDNMLHDTSKPWTDLFGRVETRTGVPRLKLLIGFLLTTSVILLVFGTNYALVLSNAIGLIYPAKATVSLMIWPPKWQNYTPAAAAAEAQNKKFTYWLTFCAVLIVEQFCGFVLFLFPWYLLLRTFFLIWCSTPIRHNGVAFINAKVIYKIFEPTRRPHVNINCSDIQNLTQARQLFRRSCLPPQRSPQMTSWRSALRK</sequence>
<comment type="caution">
    <text evidence="2">The sequence shown here is derived from an EMBL/GenBank/DDBJ whole genome shotgun (WGS) entry which is preliminary data.</text>
</comment>
<protein>
    <recommendedName>
        <fullName evidence="4">Receptor expression-enhancing protein</fullName>
    </recommendedName>
</protein>
<proteinExistence type="predicted"/>
<keyword evidence="1" id="KW-0472">Membrane</keyword>
<evidence type="ECO:0008006" key="4">
    <source>
        <dbReference type="Google" id="ProtNLM"/>
    </source>
</evidence>
<evidence type="ECO:0000256" key="1">
    <source>
        <dbReference type="SAM" id="Phobius"/>
    </source>
</evidence>
<dbReference type="AlphaFoldDB" id="A0AAV0W6X8"/>
<keyword evidence="1" id="KW-1133">Transmembrane helix</keyword>
<keyword evidence="3" id="KW-1185">Reference proteome</keyword>
<feature type="transmembrane region" description="Helical" evidence="1">
    <location>
        <begin position="106"/>
        <end position="133"/>
    </location>
</feature>
<name>A0AAV0W6X8_9HEMI</name>
<keyword evidence="1" id="KW-0812">Transmembrane</keyword>
<evidence type="ECO:0000313" key="2">
    <source>
        <dbReference type="EMBL" id="CAI6351645.1"/>
    </source>
</evidence>
<dbReference type="EMBL" id="CARXXK010000001">
    <property type="protein sequence ID" value="CAI6351645.1"/>
    <property type="molecule type" value="Genomic_DNA"/>
</dbReference>
<dbReference type="Pfam" id="PF03134">
    <property type="entry name" value="TB2_DP1_HVA22"/>
    <property type="match status" value="1"/>
</dbReference>
<reference evidence="2 3" key="1">
    <citation type="submission" date="2023-01" db="EMBL/GenBank/DDBJ databases">
        <authorList>
            <person name="Whitehead M."/>
        </authorList>
    </citation>
    <scope>NUCLEOTIDE SEQUENCE [LARGE SCALE GENOMIC DNA]</scope>
</reference>